<name>A0A6S6PNX7_ACEAC</name>
<evidence type="ECO:0000256" key="2">
    <source>
        <dbReference type="SAM" id="SignalP"/>
    </source>
</evidence>
<gene>
    <name evidence="3" type="ORF">AAJCM20276_31000</name>
</gene>
<dbReference type="RefSeq" id="WP_232091731.1">
    <property type="nucleotide sequence ID" value="NZ_AP023326.1"/>
</dbReference>
<dbReference type="AlphaFoldDB" id="A0A6S6PNX7"/>
<accession>A0A6S6PNX7</accession>
<dbReference type="Proteomes" id="UP000515220">
    <property type="component" value="Chromosome"/>
</dbReference>
<evidence type="ECO:0000313" key="4">
    <source>
        <dbReference type="Proteomes" id="UP000515220"/>
    </source>
</evidence>
<reference evidence="3 4" key="1">
    <citation type="submission" date="2020-07" db="EMBL/GenBank/DDBJ databases">
        <title>Complete Genome Sequence of an acetic acid bacterium, Acetobacter aceti JCM20276.</title>
        <authorList>
            <person name="Hirose Y."/>
            <person name="Mihara H."/>
        </authorList>
    </citation>
    <scope>NUCLEOTIDE SEQUENCE [LARGE SCALE GENOMIC DNA]</scope>
    <source>
        <strain evidence="3 4">JCM20276</strain>
    </source>
</reference>
<feature type="signal peptide" evidence="2">
    <location>
        <begin position="1"/>
        <end position="23"/>
    </location>
</feature>
<proteinExistence type="predicted"/>
<protein>
    <recommendedName>
        <fullName evidence="5">Outer membrane protein beta-barrel domain-containing protein</fullName>
    </recommendedName>
</protein>
<evidence type="ECO:0008006" key="5">
    <source>
        <dbReference type="Google" id="ProtNLM"/>
    </source>
</evidence>
<organism evidence="3 4">
    <name type="scientific">Acetobacter aceti</name>
    <dbReference type="NCBI Taxonomy" id="435"/>
    <lineage>
        <taxon>Bacteria</taxon>
        <taxon>Pseudomonadati</taxon>
        <taxon>Pseudomonadota</taxon>
        <taxon>Alphaproteobacteria</taxon>
        <taxon>Acetobacterales</taxon>
        <taxon>Acetobacteraceae</taxon>
        <taxon>Acetobacter</taxon>
        <taxon>Acetobacter subgen. Acetobacter</taxon>
    </lineage>
</organism>
<keyword evidence="2" id="KW-0732">Signal</keyword>
<feature type="compositionally biased region" description="Basic and acidic residues" evidence="1">
    <location>
        <begin position="77"/>
        <end position="86"/>
    </location>
</feature>
<evidence type="ECO:0000256" key="1">
    <source>
        <dbReference type="SAM" id="MobiDB-lite"/>
    </source>
</evidence>
<feature type="region of interest" description="Disordered" evidence="1">
    <location>
        <begin position="77"/>
        <end position="112"/>
    </location>
</feature>
<sequence>MRKILLCLGLSMVALSSARQAHAQFAPEHSASYLDARRDAELRHQTLSRMLMTMNMDPGDEGVVDTSPLTQYRMPTHRFEPEEGQQHPRRHRSLPDEPSSYRPGGSYQGPSHIPAVVQVNREIGLSMTGAWSNYNEKLPWQGVSTGYDRETGWVPGFQLDVADMFDMYEIDHVFLAAHFALGDGNVSYKGSASDGLGDVWPLNSTSHRMTTDSRIEIGKGLMVNDRFMITPTIVGGYWSWNRDIQSSGGVPKSSEAYGGFLAGIQVRLDYAITDAFVLRGRLAWTELLGSRMDAANATGTFHLRPRPEWTAGLDFDYRIARSLHVIGGVQYTYYSFGRSQLIDQHNGFYAFEPSSWTNGVTLHSGVAYGF</sequence>
<dbReference type="EMBL" id="AP023326">
    <property type="protein sequence ID" value="BCI68476.1"/>
    <property type="molecule type" value="Genomic_DNA"/>
</dbReference>
<feature type="chain" id="PRO_5028365067" description="Outer membrane protein beta-barrel domain-containing protein" evidence="2">
    <location>
        <begin position="24"/>
        <end position="370"/>
    </location>
</feature>
<evidence type="ECO:0000313" key="3">
    <source>
        <dbReference type="EMBL" id="BCI68476.1"/>
    </source>
</evidence>